<dbReference type="GO" id="GO:0016020">
    <property type="term" value="C:membrane"/>
    <property type="evidence" value="ECO:0007669"/>
    <property type="project" value="TreeGrafter"/>
</dbReference>
<accession>A0A7W6E960</accession>
<dbReference type="Pfam" id="PF00561">
    <property type="entry name" value="Abhydrolase_1"/>
    <property type="match status" value="1"/>
</dbReference>
<dbReference type="PANTHER" id="PTHR43798">
    <property type="entry name" value="MONOACYLGLYCEROL LIPASE"/>
    <property type="match status" value="1"/>
</dbReference>
<dbReference type="EMBL" id="JACIEI010000005">
    <property type="protein sequence ID" value="MBB3994290.1"/>
    <property type="molecule type" value="Genomic_DNA"/>
</dbReference>
<name>A0A7W6E960_9RHOB</name>
<feature type="domain" description="AB hydrolase-1" evidence="1">
    <location>
        <begin position="56"/>
        <end position="291"/>
    </location>
</feature>
<sequence>MIWLFLIIAIAAAAPFVIEHYRPIMSDGRRGSARGQFVELSQGVTHFHLSGPVDGPLVVCVHGLTTPSIAWSYLTKGLTGLGFRVLIYDLYGRGFSDHTTALQDKGFFNQQLDDLLEHLEIDTAFHLFGYSMGGAVAAGYAATNPTRVRRLVLLASAGFSRPDTPLVRFIRTRGLAGKWLMLAAYPLQLRQGIKAEQAQHKVPQDISDAQTAELVFQGFIPAVLSSLRGILARPLEGEHMALRQAGIPILALWGADDEVVPASAMGQLAAWNRDATHEVIDDAGHGLPYTHAEAVLQHITAFLPDPTSVAKDT</sequence>
<gene>
    <name evidence="2" type="ORF">GGR95_001935</name>
</gene>
<dbReference type="AlphaFoldDB" id="A0A7W6E960"/>
<dbReference type="RefSeq" id="WP_343042182.1">
    <property type="nucleotide sequence ID" value="NZ_JACIEI010000005.1"/>
</dbReference>
<protein>
    <submittedName>
        <fullName evidence="2">Pimeloyl-ACP methyl ester carboxylesterase</fullName>
    </submittedName>
</protein>
<evidence type="ECO:0000313" key="3">
    <source>
        <dbReference type="Proteomes" id="UP000530268"/>
    </source>
</evidence>
<reference evidence="2 3" key="1">
    <citation type="submission" date="2020-08" db="EMBL/GenBank/DDBJ databases">
        <title>Genomic Encyclopedia of Type Strains, Phase IV (KMG-IV): sequencing the most valuable type-strain genomes for metagenomic binning, comparative biology and taxonomic classification.</title>
        <authorList>
            <person name="Goeker M."/>
        </authorList>
    </citation>
    <scope>NUCLEOTIDE SEQUENCE [LARGE SCALE GENOMIC DNA]</scope>
    <source>
        <strain evidence="2 3">DSM 102234</strain>
    </source>
</reference>
<dbReference type="Proteomes" id="UP000530268">
    <property type="component" value="Unassembled WGS sequence"/>
</dbReference>
<dbReference type="PRINTS" id="PR00111">
    <property type="entry name" value="ABHYDROLASE"/>
</dbReference>
<dbReference type="InterPro" id="IPR050266">
    <property type="entry name" value="AB_hydrolase_sf"/>
</dbReference>
<dbReference type="InterPro" id="IPR029058">
    <property type="entry name" value="AB_hydrolase_fold"/>
</dbReference>
<proteinExistence type="predicted"/>
<dbReference type="SUPFAM" id="SSF53474">
    <property type="entry name" value="alpha/beta-Hydrolases"/>
    <property type="match status" value="1"/>
</dbReference>
<comment type="caution">
    <text evidence="2">The sequence shown here is derived from an EMBL/GenBank/DDBJ whole genome shotgun (WGS) entry which is preliminary data.</text>
</comment>
<dbReference type="Gene3D" id="3.40.50.1820">
    <property type="entry name" value="alpha/beta hydrolase"/>
    <property type="match status" value="1"/>
</dbReference>
<evidence type="ECO:0000259" key="1">
    <source>
        <dbReference type="Pfam" id="PF00561"/>
    </source>
</evidence>
<dbReference type="PANTHER" id="PTHR43798:SF33">
    <property type="entry name" value="HYDROLASE, PUTATIVE (AFU_ORTHOLOGUE AFUA_2G14860)-RELATED"/>
    <property type="match status" value="1"/>
</dbReference>
<evidence type="ECO:0000313" key="2">
    <source>
        <dbReference type="EMBL" id="MBB3994290.1"/>
    </source>
</evidence>
<keyword evidence="3" id="KW-1185">Reference proteome</keyword>
<organism evidence="2 3">
    <name type="scientific">Sulfitobacter undariae</name>
    <dbReference type="NCBI Taxonomy" id="1563671"/>
    <lineage>
        <taxon>Bacteria</taxon>
        <taxon>Pseudomonadati</taxon>
        <taxon>Pseudomonadota</taxon>
        <taxon>Alphaproteobacteria</taxon>
        <taxon>Rhodobacterales</taxon>
        <taxon>Roseobacteraceae</taxon>
        <taxon>Sulfitobacter</taxon>
    </lineage>
</organism>
<dbReference type="InterPro" id="IPR000073">
    <property type="entry name" value="AB_hydrolase_1"/>
</dbReference>